<dbReference type="InterPro" id="IPR033875">
    <property type="entry name" value="FlhG"/>
</dbReference>
<dbReference type="Gene3D" id="3.40.50.300">
    <property type="entry name" value="P-loop containing nucleotide triphosphate hydrolases"/>
    <property type="match status" value="1"/>
</dbReference>
<dbReference type="InterPro" id="IPR050625">
    <property type="entry name" value="ParA/MinD_ATPase"/>
</dbReference>
<dbReference type="CDD" id="cd02038">
    <property type="entry name" value="FlhG-like"/>
    <property type="match status" value="1"/>
</dbReference>
<dbReference type="GO" id="GO:0051782">
    <property type="term" value="P:negative regulation of cell division"/>
    <property type="evidence" value="ECO:0007669"/>
    <property type="project" value="TreeGrafter"/>
</dbReference>
<dbReference type="PIRSF" id="PIRSF003092">
    <property type="entry name" value="MinD"/>
    <property type="match status" value="1"/>
</dbReference>
<dbReference type="SUPFAM" id="SSF52540">
    <property type="entry name" value="P-loop containing nucleoside triphosphate hydrolases"/>
    <property type="match status" value="1"/>
</dbReference>
<organism evidence="3">
    <name type="scientific">bioreactor metagenome</name>
    <dbReference type="NCBI Taxonomy" id="1076179"/>
    <lineage>
        <taxon>unclassified sequences</taxon>
        <taxon>metagenomes</taxon>
        <taxon>ecological metagenomes</taxon>
    </lineage>
</organism>
<dbReference type="GO" id="GO:0009898">
    <property type="term" value="C:cytoplasmic side of plasma membrane"/>
    <property type="evidence" value="ECO:0007669"/>
    <property type="project" value="TreeGrafter"/>
</dbReference>
<dbReference type="PANTHER" id="PTHR43384">
    <property type="entry name" value="SEPTUM SITE-DETERMINING PROTEIN MIND HOMOLOG, CHLOROPLASTIC-RELATED"/>
    <property type="match status" value="1"/>
</dbReference>
<dbReference type="PANTHER" id="PTHR43384:SF4">
    <property type="entry name" value="CELLULOSE BIOSYNTHESIS PROTEIN BCSQ-RELATED"/>
    <property type="match status" value="1"/>
</dbReference>
<comment type="caution">
    <text evidence="3">The sequence shown here is derived from an EMBL/GenBank/DDBJ whole genome shotgun (WGS) entry which is preliminary data.</text>
</comment>
<dbReference type="GO" id="GO:0016887">
    <property type="term" value="F:ATP hydrolysis activity"/>
    <property type="evidence" value="ECO:0007669"/>
    <property type="project" value="TreeGrafter"/>
</dbReference>
<name>A0A644T1B0_9ZZZZ</name>
<dbReference type="EMBL" id="VSSQ01000012">
    <property type="protein sequence ID" value="MPL60693.1"/>
    <property type="molecule type" value="Genomic_DNA"/>
</dbReference>
<proteinExistence type="predicted"/>
<protein>
    <submittedName>
        <fullName evidence="3">Flagellum site-determining protein YlxH</fullName>
    </submittedName>
</protein>
<evidence type="ECO:0000313" key="3">
    <source>
        <dbReference type="EMBL" id="MPL60693.1"/>
    </source>
</evidence>
<dbReference type="Pfam" id="PF10609">
    <property type="entry name" value="ParA"/>
    <property type="match status" value="1"/>
</dbReference>
<keyword evidence="1" id="KW-0547">Nucleotide-binding</keyword>
<evidence type="ECO:0000256" key="2">
    <source>
        <dbReference type="ARBA" id="ARBA00022840"/>
    </source>
</evidence>
<dbReference type="InterPro" id="IPR027417">
    <property type="entry name" value="P-loop_NTPase"/>
</dbReference>
<dbReference type="GO" id="GO:0005829">
    <property type="term" value="C:cytosol"/>
    <property type="evidence" value="ECO:0007669"/>
    <property type="project" value="TreeGrafter"/>
</dbReference>
<accession>A0A644T1B0</accession>
<reference evidence="3" key="1">
    <citation type="submission" date="2019-08" db="EMBL/GenBank/DDBJ databases">
        <authorList>
            <person name="Kucharzyk K."/>
            <person name="Murdoch R.W."/>
            <person name="Higgins S."/>
            <person name="Loffler F."/>
        </authorList>
    </citation>
    <scope>NUCLEOTIDE SEQUENCE</scope>
</reference>
<dbReference type="InterPro" id="IPR033756">
    <property type="entry name" value="YlxH/NBP35"/>
</dbReference>
<evidence type="ECO:0000256" key="1">
    <source>
        <dbReference type="ARBA" id="ARBA00022741"/>
    </source>
</evidence>
<gene>
    <name evidence="3" type="primary">ylxH_3</name>
    <name evidence="3" type="ORF">SDC9_06254</name>
</gene>
<sequence length="293" mass="31834">MRDQAENLRQLVNNGHWRSPVIKGEALKTRVIAITSGKGGVGKTNFTVNLALALAKVGKKILIIDADLGTANVDLILGCSAQANILKLLEEGVTATDVITDGPRGIKFMSGGSGIYQLANLDEFQLQHLITKITEFDNWADIILIDTGAGISRTVLNFVTAADEVIIVTTPEPTSITDAYAMMKAYAGNEGKAPLKLVVNRVIETNEGQLVLDKLIKVAFRFLGLSIDSLGFVYEDRNLVKAVKAQKPLLLSYPDTISAKCIEHIAERLLNGKGVAHCNGIRGFFRKFLEMVR</sequence>
<dbReference type="GO" id="GO:0005524">
    <property type="term" value="F:ATP binding"/>
    <property type="evidence" value="ECO:0007669"/>
    <property type="project" value="UniProtKB-KW"/>
</dbReference>
<dbReference type="InterPro" id="IPR025501">
    <property type="entry name" value="MinD_FleN"/>
</dbReference>
<keyword evidence="2" id="KW-0067">ATP-binding</keyword>
<dbReference type="AlphaFoldDB" id="A0A644T1B0"/>